<accession>A0A822XVJ2</accession>
<gene>
    <name evidence="1" type="ORF">HUJ06_027064</name>
    <name evidence="2" type="ORF">HUJ06_027118</name>
</gene>
<dbReference type="EMBL" id="DUZY01000001">
    <property type="protein sequence ID" value="DAD25600.1"/>
    <property type="molecule type" value="Genomic_DNA"/>
</dbReference>
<dbReference type="AlphaFoldDB" id="A0A822XVJ2"/>
<keyword evidence="3" id="KW-1185">Reference proteome</keyword>
<dbReference type="Proteomes" id="UP000607653">
    <property type="component" value="Unassembled WGS sequence"/>
</dbReference>
<organism evidence="2 3">
    <name type="scientific">Nelumbo nucifera</name>
    <name type="common">Sacred lotus</name>
    <dbReference type="NCBI Taxonomy" id="4432"/>
    <lineage>
        <taxon>Eukaryota</taxon>
        <taxon>Viridiplantae</taxon>
        <taxon>Streptophyta</taxon>
        <taxon>Embryophyta</taxon>
        <taxon>Tracheophyta</taxon>
        <taxon>Spermatophyta</taxon>
        <taxon>Magnoliopsida</taxon>
        <taxon>Proteales</taxon>
        <taxon>Nelumbonaceae</taxon>
        <taxon>Nelumbo</taxon>
    </lineage>
</organism>
<reference evidence="2 3" key="1">
    <citation type="journal article" date="2020" name="Mol. Biol. Evol.">
        <title>Distinct Expression and Methylation Patterns for Genes with Different Fates following a Single Whole-Genome Duplication in Flowering Plants.</title>
        <authorList>
            <person name="Shi T."/>
            <person name="Rahmani R.S."/>
            <person name="Gugger P.F."/>
            <person name="Wang M."/>
            <person name="Li H."/>
            <person name="Zhang Y."/>
            <person name="Li Z."/>
            <person name="Wang Q."/>
            <person name="Van de Peer Y."/>
            <person name="Marchal K."/>
            <person name="Chen J."/>
        </authorList>
    </citation>
    <scope>NUCLEOTIDE SEQUENCE [LARGE SCALE GENOMIC DNA]</scope>
    <source>
        <tissue evidence="2">Leaf</tissue>
    </source>
</reference>
<protein>
    <submittedName>
        <fullName evidence="2">Uncharacterized protein</fullName>
    </submittedName>
</protein>
<name>A0A822XVJ2_NELNU</name>
<dbReference type="EMBL" id="DUZY01000001">
    <property type="protein sequence ID" value="DAD25654.1"/>
    <property type="molecule type" value="Genomic_DNA"/>
</dbReference>
<evidence type="ECO:0000313" key="2">
    <source>
        <dbReference type="EMBL" id="DAD25654.1"/>
    </source>
</evidence>
<evidence type="ECO:0000313" key="1">
    <source>
        <dbReference type="EMBL" id="DAD25600.1"/>
    </source>
</evidence>
<sequence length="41" mass="4531">MDLFPDDMCLGSRSKDVGAVGRSRRATTFVGYDEQCDMGSR</sequence>
<comment type="caution">
    <text evidence="2">The sequence shown here is derived from an EMBL/GenBank/DDBJ whole genome shotgun (WGS) entry which is preliminary data.</text>
</comment>
<proteinExistence type="predicted"/>
<evidence type="ECO:0000313" key="3">
    <source>
        <dbReference type="Proteomes" id="UP000607653"/>
    </source>
</evidence>